<feature type="compositionally biased region" description="Polar residues" evidence="1">
    <location>
        <begin position="153"/>
        <end position="163"/>
    </location>
</feature>
<sequence>MERPVRSLKSIIHETPGTSDKSSPAVPAKPPLLKYPSCSSTATVQTRSVRLSLWEPPANWENGEDTQAQQPTTSFTLRQYSPLLPEPPEDIAAMQADPLLWQQSIGFPQTGLEPIHERAAAKPVIPPRNPSRLSPSMPNPGSTRKDSKDVLPSISSRYSTNTNDIDGPSWRHFHGADLPSPLEFASALSDMTVKQRAFNSPDLGSTRDSESLWGGPHLRAYSAKLDGNPYPHTQVDRLNVFRKGSIMADDSHVSPEETETSDKMQALSFAQDYHNVFADQSFDDYDELEPSGAPPKDRELTPQPLAWNKGGDTPPVECHQRPHLPPTTLSGRYKNIRKMSSWVNHRLRKESQIDVGQRSSSDPTILSNTWPPESEIDQHLKHDARLANIVQHGKDLLSRRILRKDPGERKPLVISLPPSQRFEQTSQDSSMHTAPFEMATPVFRLPGGLSLVRQSPLSAPRPQTAGESSLSPFSDFSWSDFPVSSPFRRDFSRRSSCQSATSQQQSNNPFAAMRYKFSSSTGSSLVMRSFSYSTTSLASPQPQEAFSSSYTPPQPRRRSHNVGSPLTAPPSSHCNVVVEQSTNINEPTASKLNLFEKAKNARDAWKKQQRDAKNEKIKQSIRLVGPADARDVAGYIKCSVEGRQSGDSGIGEGKLLGQMVKEVS</sequence>
<protein>
    <submittedName>
        <fullName evidence="2">Uncharacterized protein</fullName>
    </submittedName>
</protein>
<accession>A0A9P5C4K6</accession>
<feature type="compositionally biased region" description="Polar residues" evidence="1">
    <location>
        <begin position="417"/>
        <end position="431"/>
    </location>
</feature>
<feature type="region of interest" description="Disordered" evidence="1">
    <location>
        <begin position="122"/>
        <end position="163"/>
    </location>
</feature>
<feature type="region of interest" description="Disordered" evidence="1">
    <location>
        <begin position="284"/>
        <end position="329"/>
    </location>
</feature>
<organism evidence="2 3">
    <name type="scientific">Didymella heteroderae</name>
    <dbReference type="NCBI Taxonomy" id="1769908"/>
    <lineage>
        <taxon>Eukaryota</taxon>
        <taxon>Fungi</taxon>
        <taxon>Dikarya</taxon>
        <taxon>Ascomycota</taxon>
        <taxon>Pezizomycotina</taxon>
        <taxon>Dothideomycetes</taxon>
        <taxon>Pleosporomycetidae</taxon>
        <taxon>Pleosporales</taxon>
        <taxon>Pleosporineae</taxon>
        <taxon>Didymellaceae</taxon>
        <taxon>Didymella</taxon>
    </lineage>
</organism>
<keyword evidence="3" id="KW-1185">Reference proteome</keyword>
<dbReference type="AlphaFoldDB" id="A0A9P5C4K6"/>
<evidence type="ECO:0000313" key="3">
    <source>
        <dbReference type="Proteomes" id="UP000758155"/>
    </source>
</evidence>
<evidence type="ECO:0000313" key="2">
    <source>
        <dbReference type="EMBL" id="KAF3046625.1"/>
    </source>
</evidence>
<dbReference type="EMBL" id="SWKV01000004">
    <property type="protein sequence ID" value="KAF3046625.1"/>
    <property type="molecule type" value="Genomic_DNA"/>
</dbReference>
<evidence type="ECO:0000256" key="1">
    <source>
        <dbReference type="SAM" id="MobiDB-lite"/>
    </source>
</evidence>
<name>A0A9P5C4K6_9PLEO</name>
<feature type="compositionally biased region" description="Polar residues" evidence="1">
    <location>
        <begin position="131"/>
        <end position="142"/>
    </location>
</feature>
<reference evidence="2" key="1">
    <citation type="submission" date="2019-04" db="EMBL/GenBank/DDBJ databases">
        <title>Sequencing of skin fungus with MAO and IRED activity.</title>
        <authorList>
            <person name="Marsaioli A.J."/>
            <person name="Bonatto J.M.C."/>
            <person name="Reis Junior O."/>
        </authorList>
    </citation>
    <scope>NUCLEOTIDE SEQUENCE</scope>
    <source>
        <strain evidence="2">28M1</strain>
    </source>
</reference>
<dbReference type="OrthoDB" id="3771671at2759"/>
<feature type="region of interest" description="Disordered" evidence="1">
    <location>
        <begin position="537"/>
        <end position="572"/>
    </location>
</feature>
<gene>
    <name evidence="2" type="ORF">E8E12_011284</name>
</gene>
<proteinExistence type="predicted"/>
<dbReference type="Proteomes" id="UP000758155">
    <property type="component" value="Unassembled WGS sequence"/>
</dbReference>
<comment type="caution">
    <text evidence="2">The sequence shown here is derived from an EMBL/GenBank/DDBJ whole genome shotgun (WGS) entry which is preliminary data.</text>
</comment>
<feature type="compositionally biased region" description="Polar residues" evidence="1">
    <location>
        <begin position="357"/>
        <end position="371"/>
    </location>
</feature>
<feature type="region of interest" description="Disordered" evidence="1">
    <location>
        <begin position="408"/>
        <end position="431"/>
    </location>
</feature>
<feature type="compositionally biased region" description="Polar residues" evidence="1">
    <location>
        <begin position="537"/>
        <end position="551"/>
    </location>
</feature>
<feature type="region of interest" description="Disordered" evidence="1">
    <location>
        <begin position="1"/>
        <end position="31"/>
    </location>
</feature>
<feature type="compositionally biased region" description="Polar residues" evidence="1">
    <location>
        <begin position="561"/>
        <end position="572"/>
    </location>
</feature>
<feature type="region of interest" description="Disordered" evidence="1">
    <location>
        <begin position="352"/>
        <end position="372"/>
    </location>
</feature>